<proteinExistence type="predicted"/>
<dbReference type="AlphaFoldDB" id="A0A7M3MFS3"/>
<reference evidence="4 5" key="1">
    <citation type="submission" date="2018-06" db="EMBL/GenBank/DDBJ databases">
        <title>Complete genome of Desulfovibrio indonesiensis P37SLT.</title>
        <authorList>
            <person name="Crispim J.S."/>
            <person name="Vidigal P.M.P."/>
            <person name="Silva L.C.F."/>
            <person name="Laguardia C.N."/>
            <person name="Araujo L.C."/>
            <person name="Dias R.S."/>
            <person name="Sousa M.P."/>
            <person name="Paula S.O."/>
            <person name="Silva C."/>
        </authorList>
    </citation>
    <scope>NUCLEOTIDE SEQUENCE [LARGE SCALE GENOMIC DNA]</scope>
    <source>
        <strain evidence="4 5">P37SLT</strain>
    </source>
</reference>
<dbReference type="Proteomes" id="UP000448292">
    <property type="component" value="Unassembled WGS sequence"/>
</dbReference>
<comment type="caution">
    <text evidence="4">The sequence shown here is derived from an EMBL/GenBank/DDBJ whole genome shotgun (WGS) entry which is preliminary data.</text>
</comment>
<dbReference type="Gene3D" id="3.40.50.12780">
    <property type="entry name" value="N-terminal domain of ligase-like"/>
    <property type="match status" value="1"/>
</dbReference>
<dbReference type="PANTHER" id="PTHR43767:SF1">
    <property type="entry name" value="NONRIBOSOMAL PEPTIDE SYNTHASE PES1 (EUROFUNG)-RELATED"/>
    <property type="match status" value="1"/>
</dbReference>
<gene>
    <name evidence="4" type="ORF">DPQ33_07600</name>
</gene>
<dbReference type="PROSITE" id="PS00455">
    <property type="entry name" value="AMP_BINDING"/>
    <property type="match status" value="1"/>
</dbReference>
<dbReference type="Pfam" id="PF00501">
    <property type="entry name" value="AMP-binding"/>
    <property type="match status" value="1"/>
</dbReference>
<dbReference type="OrthoDB" id="9801302at2"/>
<dbReference type="CDD" id="cd07989">
    <property type="entry name" value="LPLAT_AGPAT-like"/>
    <property type="match status" value="1"/>
</dbReference>
<dbReference type="SUPFAM" id="SSF47336">
    <property type="entry name" value="ACP-like"/>
    <property type="match status" value="1"/>
</dbReference>
<feature type="domain" description="Carrier" evidence="3">
    <location>
        <begin position="589"/>
        <end position="665"/>
    </location>
</feature>
<evidence type="ECO:0000256" key="2">
    <source>
        <dbReference type="SAM" id="Phobius"/>
    </source>
</evidence>
<dbReference type="Pfam" id="PF01553">
    <property type="entry name" value="Acyltransferase"/>
    <property type="match status" value="1"/>
</dbReference>
<dbReference type="RefSeq" id="WP_144302617.1">
    <property type="nucleotide sequence ID" value="NZ_QMIE01000005.1"/>
</dbReference>
<name>A0A7M3MFS3_9BACT</name>
<organism evidence="4 5">
    <name type="scientific">Oceanidesulfovibrio indonesiensis</name>
    <dbReference type="NCBI Taxonomy" id="54767"/>
    <lineage>
        <taxon>Bacteria</taxon>
        <taxon>Pseudomonadati</taxon>
        <taxon>Thermodesulfobacteriota</taxon>
        <taxon>Desulfovibrionia</taxon>
        <taxon>Desulfovibrionales</taxon>
        <taxon>Desulfovibrionaceae</taxon>
        <taxon>Oceanidesulfovibrio</taxon>
    </lineage>
</organism>
<dbReference type="Pfam" id="PF00550">
    <property type="entry name" value="PP-binding"/>
    <property type="match status" value="1"/>
</dbReference>
<evidence type="ECO:0000259" key="3">
    <source>
        <dbReference type="PROSITE" id="PS50075"/>
    </source>
</evidence>
<dbReference type="Gene3D" id="1.10.1200.10">
    <property type="entry name" value="ACP-like"/>
    <property type="match status" value="1"/>
</dbReference>
<keyword evidence="2" id="KW-1133">Transmembrane helix</keyword>
<evidence type="ECO:0000313" key="4">
    <source>
        <dbReference type="EMBL" id="TVM17965.1"/>
    </source>
</evidence>
<feature type="transmembrane region" description="Helical" evidence="2">
    <location>
        <begin position="214"/>
        <end position="237"/>
    </location>
</feature>
<keyword evidence="2" id="KW-0472">Membrane</keyword>
<dbReference type="InterPro" id="IPR036736">
    <property type="entry name" value="ACP-like_sf"/>
</dbReference>
<dbReference type="GO" id="GO:0016746">
    <property type="term" value="F:acyltransferase activity"/>
    <property type="evidence" value="ECO:0007669"/>
    <property type="project" value="InterPro"/>
</dbReference>
<dbReference type="InterPro" id="IPR000873">
    <property type="entry name" value="AMP-dep_synth/lig_dom"/>
</dbReference>
<dbReference type="SUPFAM" id="SSF69593">
    <property type="entry name" value="Glycerol-3-phosphate (1)-acyltransferase"/>
    <property type="match status" value="1"/>
</dbReference>
<dbReference type="SMART" id="SM00563">
    <property type="entry name" value="PlsC"/>
    <property type="match status" value="1"/>
</dbReference>
<accession>A0A7M3MFS3</accession>
<sequence>MNRTLATMQELVRAMPGYDNTEAVLAFDEEDSTSISYQEFAGRVDALARGLRAAGVESGKHVALLAPTRWETLAAVLAVMASGATAMPVDMQFGEEQLTHVLGDAQPFMAVCVEESAEHLASLELENPPRILRLDLPADDPQSLFALADPDGPELPEVTPEDQAALFYTSGTTGPPKGVPLTHANLAFQMNAVAHTGLIGPGDRLLLPLPLHHVYPFVIGIFAPFSLGLTTILPAAFTGPQLVRSMSEGDVSVIIGVPRLYSALISGIEARVGERGLVAKTLFAKLLALSIWTREKTGLYLGKKLFGSLHERFGKNVRITASGGSALDPQLARTMEGLGWRVAIGYGLTETSPILTINPPGAGRLDTVGKAIPGVDLKIVPMEAQGDDEEQSGKPAAGQGEVHASGPGVFGGYRGLPEKTAEALYTDESGTVWFRTGDLGSIGPDGFLELAGRASTLIVTQGGENVQPEPIEAALDDHPAIAESGVLEHAGKLAAVLVPDEKEVRAMRSDPMEVMREAVAMVSRKLPSYMRPTELALSREPIPRTRLGKIRRHLLPELFERARTGEADKAPESLQPMAYENMAPEDQELLDNTAAGKVWEHLAEKHPRAGLKPDSHLQIDLGVDSLEWLTLTLEIRSITGAELTEEDAGSVETVRDLLAAVKERGDKGAAATGAPVRREDPVTNPDAYLNEEDHTYLKPISAWQRFVARFMLAFVKSLFKIFFRLEVRGLENLKNCGQCVVTPNHVSYLDPFAVISAMDFRTLTRFQFAAWTGAAFANRFNSFFARLARAVPIDPDRGVATSLALGSAALRSGSSMVWFPEGVRSRTCQMREFRPGLGLLLKEHGLPMIPTYISGTCDAMPVGRFIPRLAKITVAFGKPVSTAELLANAPNDGVPVQERIMRGLRERVAELGASLQDNDKRSGEDA</sequence>
<dbReference type="Gene3D" id="3.30.300.30">
    <property type="match status" value="1"/>
</dbReference>
<dbReference type="Pfam" id="PF13193">
    <property type="entry name" value="AMP-binding_C"/>
    <property type="match status" value="1"/>
</dbReference>
<protein>
    <recommendedName>
        <fullName evidence="3">Carrier domain-containing protein</fullName>
    </recommendedName>
</protein>
<dbReference type="PANTHER" id="PTHR43767">
    <property type="entry name" value="LONG-CHAIN-FATTY-ACID--COA LIGASE"/>
    <property type="match status" value="1"/>
</dbReference>
<dbReference type="InterPro" id="IPR002123">
    <property type="entry name" value="Plipid/glycerol_acylTrfase"/>
</dbReference>
<feature type="region of interest" description="Disordered" evidence="1">
    <location>
        <begin position="385"/>
        <end position="411"/>
    </location>
</feature>
<evidence type="ECO:0000313" key="5">
    <source>
        <dbReference type="Proteomes" id="UP000448292"/>
    </source>
</evidence>
<dbReference type="PROSITE" id="PS50075">
    <property type="entry name" value="CARRIER"/>
    <property type="match status" value="1"/>
</dbReference>
<dbReference type="InterPro" id="IPR045851">
    <property type="entry name" value="AMP-bd_C_sf"/>
</dbReference>
<dbReference type="SUPFAM" id="SSF56801">
    <property type="entry name" value="Acetyl-CoA synthetase-like"/>
    <property type="match status" value="1"/>
</dbReference>
<evidence type="ECO:0000256" key="1">
    <source>
        <dbReference type="SAM" id="MobiDB-lite"/>
    </source>
</evidence>
<dbReference type="InterPro" id="IPR025110">
    <property type="entry name" value="AMP-bd_C"/>
</dbReference>
<dbReference type="InterPro" id="IPR050237">
    <property type="entry name" value="ATP-dep_AMP-bd_enzyme"/>
</dbReference>
<dbReference type="InterPro" id="IPR042099">
    <property type="entry name" value="ANL_N_sf"/>
</dbReference>
<dbReference type="InterPro" id="IPR009081">
    <property type="entry name" value="PP-bd_ACP"/>
</dbReference>
<dbReference type="EMBL" id="QMIE01000005">
    <property type="protein sequence ID" value="TVM17965.1"/>
    <property type="molecule type" value="Genomic_DNA"/>
</dbReference>
<dbReference type="InterPro" id="IPR020845">
    <property type="entry name" value="AMP-binding_CS"/>
</dbReference>
<dbReference type="GO" id="GO:0016878">
    <property type="term" value="F:acid-thiol ligase activity"/>
    <property type="evidence" value="ECO:0007669"/>
    <property type="project" value="UniProtKB-ARBA"/>
</dbReference>
<keyword evidence="5" id="KW-1185">Reference proteome</keyword>
<keyword evidence="2" id="KW-0812">Transmembrane</keyword>